<dbReference type="InterPro" id="IPR000719">
    <property type="entry name" value="Prot_kinase_dom"/>
</dbReference>
<dbReference type="Gene3D" id="3.30.200.20">
    <property type="entry name" value="Phosphorylase Kinase, domain 1"/>
    <property type="match status" value="1"/>
</dbReference>
<dbReference type="PANTHER" id="PTHR24056">
    <property type="entry name" value="CELL DIVISION PROTEIN KINASE"/>
    <property type="match status" value="1"/>
</dbReference>
<dbReference type="AlphaFoldDB" id="A0A8T8SHU5"/>
<feature type="domain" description="Protein kinase" evidence="8">
    <location>
        <begin position="215"/>
        <end position="496"/>
    </location>
</feature>
<dbReference type="GO" id="GO:0007346">
    <property type="term" value="P:regulation of mitotic cell cycle"/>
    <property type="evidence" value="ECO:0007669"/>
    <property type="project" value="TreeGrafter"/>
</dbReference>
<evidence type="ECO:0000256" key="3">
    <source>
        <dbReference type="ARBA" id="ARBA00022679"/>
    </source>
</evidence>
<dbReference type="CDD" id="cd00180">
    <property type="entry name" value="PKc"/>
    <property type="match status" value="1"/>
</dbReference>
<dbReference type="InterPro" id="IPR011009">
    <property type="entry name" value="Kinase-like_dom_sf"/>
</dbReference>
<feature type="region of interest" description="Disordered" evidence="7">
    <location>
        <begin position="19"/>
        <end position="105"/>
    </location>
</feature>
<name>A0A8T8SHU5_9BASI</name>
<dbReference type="PROSITE" id="PS00108">
    <property type="entry name" value="PROTEIN_KINASE_ST"/>
    <property type="match status" value="1"/>
</dbReference>
<accession>A0A8T8SHU5</accession>
<dbReference type="EMBL" id="LWDF02001066">
    <property type="protein sequence ID" value="KAE8240512.1"/>
    <property type="molecule type" value="Genomic_DNA"/>
</dbReference>
<protein>
    <recommendedName>
        <fullName evidence="8">Protein kinase domain-containing protein</fullName>
    </recommendedName>
</protein>
<evidence type="ECO:0000256" key="2">
    <source>
        <dbReference type="ARBA" id="ARBA00022527"/>
    </source>
</evidence>
<comment type="similarity">
    <text evidence="1">Belongs to the protein kinase superfamily. CMGC Ser/Thr protein kinase family. CDC2/CDKX subfamily.</text>
</comment>
<evidence type="ECO:0000256" key="6">
    <source>
        <dbReference type="ARBA" id="ARBA00022840"/>
    </source>
</evidence>
<dbReference type="PANTHER" id="PTHR24056:SF107">
    <property type="entry name" value="CYCLIN-DEPENDENT KINASE 11A-RELATED"/>
    <property type="match status" value="1"/>
</dbReference>
<dbReference type="PROSITE" id="PS50011">
    <property type="entry name" value="PROTEIN_KINASE_DOM"/>
    <property type="match status" value="1"/>
</dbReference>
<evidence type="ECO:0000313" key="9">
    <source>
        <dbReference type="EMBL" id="KAE8240512.1"/>
    </source>
</evidence>
<keyword evidence="2" id="KW-0723">Serine/threonine-protein kinase</keyword>
<keyword evidence="10" id="KW-1185">Reference proteome</keyword>
<evidence type="ECO:0000256" key="4">
    <source>
        <dbReference type="ARBA" id="ARBA00022741"/>
    </source>
</evidence>
<dbReference type="GO" id="GO:0005524">
    <property type="term" value="F:ATP binding"/>
    <property type="evidence" value="ECO:0007669"/>
    <property type="project" value="UniProtKB-KW"/>
</dbReference>
<evidence type="ECO:0000256" key="1">
    <source>
        <dbReference type="ARBA" id="ARBA00006485"/>
    </source>
</evidence>
<reference evidence="9" key="2">
    <citation type="journal article" date="2019" name="IMA Fungus">
        <title>Genome sequencing and comparison of five Tilletia species to identify candidate genes for the detection of regulated species infecting wheat.</title>
        <authorList>
            <person name="Nguyen H.D.T."/>
            <person name="Sultana T."/>
            <person name="Kesanakurti P."/>
            <person name="Hambleton S."/>
        </authorList>
    </citation>
    <scope>NUCLEOTIDE SEQUENCE</scope>
    <source>
        <strain evidence="9">DAOMC 236416</strain>
    </source>
</reference>
<keyword evidence="3" id="KW-0808">Transferase</keyword>
<evidence type="ECO:0000256" key="5">
    <source>
        <dbReference type="ARBA" id="ARBA00022777"/>
    </source>
</evidence>
<evidence type="ECO:0000259" key="8">
    <source>
        <dbReference type="PROSITE" id="PS50011"/>
    </source>
</evidence>
<dbReference type="Proteomes" id="UP000077521">
    <property type="component" value="Unassembled WGS sequence"/>
</dbReference>
<feature type="non-terminal residue" evidence="9">
    <location>
        <position position="1"/>
    </location>
</feature>
<keyword evidence="6" id="KW-0067">ATP-binding</keyword>
<evidence type="ECO:0000256" key="7">
    <source>
        <dbReference type="SAM" id="MobiDB-lite"/>
    </source>
</evidence>
<dbReference type="InterPro" id="IPR008271">
    <property type="entry name" value="Ser/Thr_kinase_AS"/>
</dbReference>
<reference evidence="9" key="1">
    <citation type="submission" date="2016-04" db="EMBL/GenBank/DDBJ databases">
        <authorList>
            <person name="Nguyen H.D."/>
            <person name="Samba Siva P."/>
            <person name="Cullis J."/>
            <person name="Levesque C.A."/>
            <person name="Hambleton S."/>
        </authorList>
    </citation>
    <scope>NUCLEOTIDE SEQUENCE</scope>
    <source>
        <strain evidence="9">DAOMC 236416</strain>
    </source>
</reference>
<dbReference type="SUPFAM" id="SSF56112">
    <property type="entry name" value="Protein kinase-like (PK-like)"/>
    <property type="match status" value="1"/>
</dbReference>
<proteinExistence type="inferred from homology"/>
<dbReference type="SMART" id="SM00220">
    <property type="entry name" value="S_TKc"/>
    <property type="match status" value="1"/>
</dbReference>
<gene>
    <name evidence="9" type="ORF">A4X13_0g7762</name>
</gene>
<sequence length="517" mass="56301">VNPNRLFLIKTLRAVEMAPHMSNSKRPATPIPEDLDANKRFRNDDDNNHIDASTNSETTSPLSNSSDGGSSHPSPTSTTPSSACLDPSSSHDHVLSSDQRPPMVGDLRLLTPVTTASSTATNAADVAPIPTCPVATAAPTSLASGESLPSREGPSLSLEETVRLSLSPFRPSEASSPSTTPATPQRNIKAEPEQEERATWIPPAAWRPVGRYVRVRNAPLLVQGAHGEVTRVIDVLKGQVLARKRINFLHTPSGRLLFEIEALTRLAGHKGITELIDVCYTTHKVDIIMPLYWGSLQDLFDQAHGRGLVTSLAKNLTLQLLVAVSFIHRKEIIHLDIKPSNIMLTQGFVIKVGDFGIAALAGQEGDTRTYGTLGYTAPECFLGSARPTFQVDVWSTGCVVADLFLGHQLFAASHDPASSMEDILAFTGHPGGPVFARARFPPSIFELPMDWRPFESDASERLQDANEDAAELVVSMLCLHPNRRPHLATFYNHHLFTNAPLPNQTNPSLPRREMFAR</sequence>
<dbReference type="Pfam" id="PF00069">
    <property type="entry name" value="Pkinase"/>
    <property type="match status" value="1"/>
</dbReference>
<evidence type="ECO:0000313" key="10">
    <source>
        <dbReference type="Proteomes" id="UP000077521"/>
    </source>
</evidence>
<feature type="compositionally biased region" description="Basic and acidic residues" evidence="7">
    <location>
        <begin position="36"/>
        <end position="49"/>
    </location>
</feature>
<dbReference type="GO" id="GO:0004674">
    <property type="term" value="F:protein serine/threonine kinase activity"/>
    <property type="evidence" value="ECO:0007669"/>
    <property type="project" value="UniProtKB-KW"/>
</dbReference>
<keyword evidence="4" id="KW-0547">Nucleotide-binding</keyword>
<dbReference type="GO" id="GO:0005634">
    <property type="term" value="C:nucleus"/>
    <property type="evidence" value="ECO:0007669"/>
    <property type="project" value="TreeGrafter"/>
</dbReference>
<keyword evidence="5" id="KW-0418">Kinase</keyword>
<dbReference type="Gene3D" id="1.10.510.10">
    <property type="entry name" value="Transferase(Phosphotransferase) domain 1"/>
    <property type="match status" value="1"/>
</dbReference>
<feature type="compositionally biased region" description="Low complexity" evidence="7">
    <location>
        <begin position="59"/>
        <end position="82"/>
    </location>
</feature>
<feature type="compositionally biased region" description="Low complexity" evidence="7">
    <location>
        <begin position="171"/>
        <end position="184"/>
    </location>
</feature>
<organism evidence="9 10">
    <name type="scientific">Tilletia indica</name>
    <dbReference type="NCBI Taxonomy" id="43049"/>
    <lineage>
        <taxon>Eukaryota</taxon>
        <taxon>Fungi</taxon>
        <taxon>Dikarya</taxon>
        <taxon>Basidiomycota</taxon>
        <taxon>Ustilaginomycotina</taxon>
        <taxon>Exobasidiomycetes</taxon>
        <taxon>Tilletiales</taxon>
        <taxon>Tilletiaceae</taxon>
        <taxon>Tilletia</taxon>
    </lineage>
</organism>
<dbReference type="InterPro" id="IPR050108">
    <property type="entry name" value="CDK"/>
</dbReference>
<feature type="region of interest" description="Disordered" evidence="7">
    <location>
        <begin position="167"/>
        <end position="196"/>
    </location>
</feature>
<comment type="caution">
    <text evidence="9">The sequence shown here is derived from an EMBL/GenBank/DDBJ whole genome shotgun (WGS) entry which is preliminary data.</text>
</comment>